<keyword evidence="2" id="KW-1185">Reference proteome</keyword>
<dbReference type="OrthoDB" id="5654at2"/>
<dbReference type="NCBIfam" id="TIGR01560">
    <property type="entry name" value="put_DNA_pack"/>
    <property type="match status" value="1"/>
</dbReference>
<accession>A0A2T5J0D7</accession>
<proteinExistence type="predicted"/>
<sequence>MSISLAEAKQHLRLQEDSGEEDAYIEMLIKTALRAVKDYIDRPFTDDVCKDDEDETKLAPPLRYAALLILGDLYENREAQQTMTLNINITCQNLMNPYRKWGV</sequence>
<dbReference type="EMBL" id="QAON01000005">
    <property type="protein sequence ID" value="PTQ89803.1"/>
    <property type="molecule type" value="Genomic_DNA"/>
</dbReference>
<protein>
    <submittedName>
        <fullName evidence="1">Gp6-like head-tail connector protein</fullName>
    </submittedName>
</protein>
<dbReference type="RefSeq" id="WP_107865318.1">
    <property type="nucleotide sequence ID" value="NZ_QAON01000005.1"/>
</dbReference>
<evidence type="ECO:0000313" key="2">
    <source>
        <dbReference type="Proteomes" id="UP000244223"/>
    </source>
</evidence>
<comment type="caution">
    <text evidence="1">The sequence shown here is derived from an EMBL/GenBank/DDBJ whole genome shotgun (WGS) entry which is preliminary data.</text>
</comment>
<evidence type="ECO:0000313" key="1">
    <source>
        <dbReference type="EMBL" id="PTQ89803.1"/>
    </source>
</evidence>
<organism evidence="1 2">
    <name type="scientific">Agitococcus lubricus</name>
    <dbReference type="NCBI Taxonomy" id="1077255"/>
    <lineage>
        <taxon>Bacteria</taxon>
        <taxon>Pseudomonadati</taxon>
        <taxon>Pseudomonadota</taxon>
        <taxon>Gammaproteobacteria</taxon>
        <taxon>Moraxellales</taxon>
        <taxon>Moraxellaceae</taxon>
        <taxon>Agitococcus</taxon>
    </lineage>
</organism>
<reference evidence="1 2" key="1">
    <citation type="submission" date="2018-04" db="EMBL/GenBank/DDBJ databases">
        <title>Genomic Encyclopedia of Archaeal and Bacterial Type Strains, Phase II (KMG-II): from individual species to whole genera.</title>
        <authorList>
            <person name="Goeker M."/>
        </authorList>
    </citation>
    <scope>NUCLEOTIDE SEQUENCE [LARGE SCALE GENOMIC DNA]</scope>
    <source>
        <strain evidence="1 2">DSM 5822</strain>
    </source>
</reference>
<dbReference type="InterPro" id="IPR021146">
    <property type="entry name" value="Phage_gp6-like_head-tail"/>
</dbReference>
<dbReference type="Pfam" id="PF05135">
    <property type="entry name" value="Phage_connect_1"/>
    <property type="match status" value="1"/>
</dbReference>
<dbReference type="AlphaFoldDB" id="A0A2T5J0D7"/>
<dbReference type="InterPro" id="IPR006450">
    <property type="entry name" value="Phage_HK97_gp6-like"/>
</dbReference>
<dbReference type="Proteomes" id="UP000244223">
    <property type="component" value="Unassembled WGS sequence"/>
</dbReference>
<dbReference type="Gene3D" id="1.10.3230.30">
    <property type="entry name" value="Phage gp6-like head-tail connector protein"/>
    <property type="match status" value="1"/>
</dbReference>
<name>A0A2T5J0D7_9GAMM</name>
<dbReference type="CDD" id="cd08054">
    <property type="entry name" value="gp6"/>
    <property type="match status" value="1"/>
</dbReference>
<gene>
    <name evidence="1" type="ORF">C8N29_105130</name>
</gene>